<dbReference type="Gene3D" id="3.40.1350.60">
    <property type="match status" value="1"/>
</dbReference>
<dbReference type="RefSeq" id="WP_095505620.1">
    <property type="nucleotide sequence ID" value="NZ_BSNC01000003.1"/>
</dbReference>
<dbReference type="InterPro" id="IPR040452">
    <property type="entry name" value="SfsA_C"/>
</dbReference>
<protein>
    <recommendedName>
        <fullName evidence="1">Sugar fermentation stimulation protein homolog</fullName>
    </recommendedName>
</protein>
<dbReference type="Proteomes" id="UP001161422">
    <property type="component" value="Unassembled WGS sequence"/>
</dbReference>
<dbReference type="Pfam" id="PF17746">
    <property type="entry name" value="SfsA_N"/>
    <property type="match status" value="1"/>
</dbReference>
<evidence type="ECO:0000313" key="5">
    <source>
        <dbReference type="Proteomes" id="UP001161422"/>
    </source>
</evidence>
<dbReference type="InterPro" id="IPR041465">
    <property type="entry name" value="SfsA_N"/>
</dbReference>
<gene>
    <name evidence="1 4" type="primary">sfsA</name>
    <name evidence="4" type="ORF">GCM10007895_09330</name>
</gene>
<reference evidence="4" key="2">
    <citation type="submission" date="2023-01" db="EMBL/GenBank/DDBJ databases">
        <title>Draft genome sequence of Paraferrimonas sedimenticola strain NBRC 101628.</title>
        <authorList>
            <person name="Sun Q."/>
            <person name="Mori K."/>
        </authorList>
    </citation>
    <scope>NUCLEOTIDE SEQUENCE</scope>
    <source>
        <strain evidence="4">NBRC 101628</strain>
    </source>
</reference>
<comment type="caution">
    <text evidence="4">The sequence shown here is derived from an EMBL/GenBank/DDBJ whole genome shotgun (WGS) entry which is preliminary data.</text>
</comment>
<feature type="domain" description="SfsA N-terminal OB" evidence="3">
    <location>
        <begin position="13"/>
        <end position="73"/>
    </location>
</feature>
<dbReference type="Gene3D" id="2.40.50.580">
    <property type="match status" value="1"/>
</dbReference>
<accession>A0AA37RVH0</accession>
<dbReference type="GO" id="GO:0003677">
    <property type="term" value="F:DNA binding"/>
    <property type="evidence" value="ECO:0007669"/>
    <property type="project" value="InterPro"/>
</dbReference>
<evidence type="ECO:0000313" key="4">
    <source>
        <dbReference type="EMBL" id="GLP95627.1"/>
    </source>
</evidence>
<dbReference type="PANTHER" id="PTHR30545">
    <property type="entry name" value="SUGAR FERMENTATION STIMULATION PROTEIN A"/>
    <property type="match status" value="1"/>
</dbReference>
<evidence type="ECO:0000259" key="3">
    <source>
        <dbReference type="Pfam" id="PF17746"/>
    </source>
</evidence>
<dbReference type="FunFam" id="2.40.50.580:FF:000001">
    <property type="entry name" value="Sugar fermentation stimulation protein A"/>
    <property type="match status" value="1"/>
</dbReference>
<sequence>MQVAPSLIKGTLIKRYKRFLADVQLDNGDTITAHCPNTGSMKNCLFEGHPVWLSVSDNPKRKYAHTWEWAQDDCGHRFSVNTARANALVVEAIEAGVIKELSGYSRIQTEVKYGQENSRIDIKLSSDNRGDCFVEVKSVTLHLGDGLGAFPDAVSTRGQKHLRELMHMVENGQRAVLVFAVVHTGIEQVCAAFHIDPAYSELLNQALKCGVEVLAYCAEFKHNSIYLTKALPIVSQNSVTTGSLKP</sequence>
<dbReference type="NCBIfam" id="TIGR00230">
    <property type="entry name" value="sfsA"/>
    <property type="match status" value="1"/>
</dbReference>
<dbReference type="InterPro" id="IPR005224">
    <property type="entry name" value="SfsA"/>
</dbReference>
<dbReference type="CDD" id="cd22359">
    <property type="entry name" value="SfsA-like_bacterial"/>
    <property type="match status" value="1"/>
</dbReference>
<comment type="similarity">
    <text evidence="1">Belongs to the SfsA family.</text>
</comment>
<name>A0AA37RVH0_9GAMM</name>
<dbReference type="HAMAP" id="MF_00095">
    <property type="entry name" value="SfsA"/>
    <property type="match status" value="1"/>
</dbReference>
<organism evidence="4 5">
    <name type="scientific">Paraferrimonas sedimenticola</name>
    <dbReference type="NCBI Taxonomy" id="375674"/>
    <lineage>
        <taxon>Bacteria</taxon>
        <taxon>Pseudomonadati</taxon>
        <taxon>Pseudomonadota</taxon>
        <taxon>Gammaproteobacteria</taxon>
        <taxon>Alteromonadales</taxon>
        <taxon>Ferrimonadaceae</taxon>
        <taxon>Paraferrimonas</taxon>
    </lineage>
</organism>
<proteinExistence type="inferred from homology"/>
<dbReference type="EMBL" id="BSNC01000003">
    <property type="protein sequence ID" value="GLP95627.1"/>
    <property type="molecule type" value="Genomic_DNA"/>
</dbReference>
<dbReference type="AlphaFoldDB" id="A0AA37RVH0"/>
<evidence type="ECO:0000256" key="1">
    <source>
        <dbReference type="HAMAP-Rule" id="MF_00095"/>
    </source>
</evidence>
<keyword evidence="5" id="KW-1185">Reference proteome</keyword>
<dbReference type="Pfam" id="PF03749">
    <property type="entry name" value="SfsA"/>
    <property type="match status" value="1"/>
</dbReference>
<reference evidence="4" key="1">
    <citation type="journal article" date="2014" name="Int. J. Syst. Evol. Microbiol.">
        <title>Complete genome sequence of Corynebacterium casei LMG S-19264T (=DSM 44701T), isolated from a smear-ripened cheese.</title>
        <authorList>
            <consortium name="US DOE Joint Genome Institute (JGI-PGF)"/>
            <person name="Walter F."/>
            <person name="Albersmeier A."/>
            <person name="Kalinowski J."/>
            <person name="Ruckert C."/>
        </authorList>
    </citation>
    <scope>NUCLEOTIDE SEQUENCE</scope>
    <source>
        <strain evidence="4">NBRC 101628</strain>
    </source>
</reference>
<evidence type="ECO:0000259" key="2">
    <source>
        <dbReference type="Pfam" id="PF03749"/>
    </source>
</evidence>
<dbReference type="FunFam" id="3.40.1350.60:FF:000001">
    <property type="entry name" value="Sugar fermentation stimulation protein A"/>
    <property type="match status" value="1"/>
</dbReference>
<dbReference type="PANTHER" id="PTHR30545:SF2">
    <property type="entry name" value="SUGAR FERMENTATION STIMULATION PROTEIN A"/>
    <property type="match status" value="1"/>
</dbReference>
<feature type="domain" description="Sugar fermentation stimulation protein C-terminal" evidence="2">
    <location>
        <begin position="84"/>
        <end position="222"/>
    </location>
</feature>